<organism evidence="15 16">
    <name type="scientific">Microbacterium sorbitolivorans</name>
    <dbReference type="NCBI Taxonomy" id="1867410"/>
    <lineage>
        <taxon>Bacteria</taxon>
        <taxon>Bacillati</taxon>
        <taxon>Actinomycetota</taxon>
        <taxon>Actinomycetes</taxon>
        <taxon>Micrococcales</taxon>
        <taxon>Microbacteriaceae</taxon>
        <taxon>Microbacterium</taxon>
    </lineage>
</organism>
<dbReference type="SMART" id="SM01091">
    <property type="entry name" value="CorC_HlyC"/>
    <property type="match status" value="1"/>
</dbReference>
<keyword evidence="4 10" id="KW-0812">Transmembrane</keyword>
<feature type="domain" description="CBS" evidence="13">
    <location>
        <begin position="202"/>
        <end position="261"/>
    </location>
</feature>
<evidence type="ECO:0000313" key="16">
    <source>
        <dbReference type="Proteomes" id="UP000253508"/>
    </source>
</evidence>
<feature type="transmembrane region" description="Helical" evidence="12">
    <location>
        <begin position="60"/>
        <end position="81"/>
    </location>
</feature>
<dbReference type="Gene3D" id="3.30.465.10">
    <property type="match status" value="1"/>
</dbReference>
<sequence>MTEALLLGGVVVLVLLAAFMFALDAALAVTSSADLVDLASEGHSPRALARIAHDRDSHEAALVFTRVLAEVGSIVLAAAAFQELVGGLWWGVLITVVVSTIVIFVVVQTVPAILGRRYAEQILSFGAGSIRAAKVTFGVVAQPLSAVLSRVIPGGRRRGFESEEQLLSIVDEAASHDLIEDDDRDLIHSVFDFTDQIVRTVMVPRTEMVSVEADVPAAEAVDIFLTSGFSRLPVINGDVDDVIGVLYLKDLVQHAFRETPGWRTSHVAAYVRPAMFVPEQMRAESLLQQMKRDQVHVCLAVDEYGGIAGIVTLEDLLEELVGEIDDEYDSRSNEIVELDAGSYRVSAGLGADEVGELFGIEIDDEDVDSIGGLMSKHLGHMPQPGEMVETEGLILTGGTSRGRGRGIATVFVERSEALRQVDEVFGRHPRTGDIAVQNASTPEGKPSKRGKNGSHD</sequence>
<dbReference type="AlphaFoldDB" id="A0A367Y797"/>
<keyword evidence="6 10" id="KW-1133">Transmembrane helix</keyword>
<keyword evidence="16" id="KW-1185">Reference proteome</keyword>
<comment type="caution">
    <text evidence="15">The sequence shown here is derived from an EMBL/GenBank/DDBJ whole genome shotgun (WGS) entry which is preliminary data.</text>
</comment>
<comment type="similarity">
    <text evidence="2">Belongs to the UPF0053 family.</text>
</comment>
<evidence type="ECO:0000256" key="3">
    <source>
        <dbReference type="ARBA" id="ARBA00022475"/>
    </source>
</evidence>
<evidence type="ECO:0000256" key="9">
    <source>
        <dbReference type="PROSITE-ProRule" id="PRU00703"/>
    </source>
</evidence>
<feature type="transmembrane region" description="Helical" evidence="12">
    <location>
        <begin position="88"/>
        <end position="107"/>
    </location>
</feature>
<evidence type="ECO:0000256" key="12">
    <source>
        <dbReference type="SAM" id="Phobius"/>
    </source>
</evidence>
<evidence type="ECO:0000256" key="7">
    <source>
        <dbReference type="ARBA" id="ARBA00023122"/>
    </source>
</evidence>
<dbReference type="InterPro" id="IPR044751">
    <property type="entry name" value="Ion_transp-like_CBS"/>
</dbReference>
<evidence type="ECO:0000256" key="8">
    <source>
        <dbReference type="ARBA" id="ARBA00023136"/>
    </source>
</evidence>
<keyword evidence="8 10" id="KW-0472">Membrane</keyword>
<dbReference type="InterPro" id="IPR016169">
    <property type="entry name" value="FAD-bd_PCMH_sub2"/>
</dbReference>
<protein>
    <submittedName>
        <fullName evidence="15">HlyC/CorC family transporter</fullName>
    </submittedName>
</protein>
<dbReference type="PANTHER" id="PTHR22777">
    <property type="entry name" value="HEMOLYSIN-RELATED"/>
    <property type="match status" value="1"/>
</dbReference>
<feature type="domain" description="CNNM transmembrane" evidence="14">
    <location>
        <begin position="1"/>
        <end position="183"/>
    </location>
</feature>
<dbReference type="SMART" id="SM00116">
    <property type="entry name" value="CBS"/>
    <property type="match status" value="2"/>
</dbReference>
<evidence type="ECO:0000256" key="11">
    <source>
        <dbReference type="SAM" id="MobiDB-lite"/>
    </source>
</evidence>
<evidence type="ECO:0000259" key="14">
    <source>
        <dbReference type="PROSITE" id="PS51846"/>
    </source>
</evidence>
<dbReference type="RefSeq" id="WP_114116801.1">
    <property type="nucleotide sequence ID" value="NZ_BMHU01000001.1"/>
</dbReference>
<dbReference type="CDD" id="cd04590">
    <property type="entry name" value="CBS_pair_CorC_HlyC_assoc"/>
    <property type="match status" value="1"/>
</dbReference>
<feature type="compositionally biased region" description="Basic residues" evidence="11">
    <location>
        <begin position="447"/>
        <end position="456"/>
    </location>
</feature>
<dbReference type="InterPro" id="IPR046342">
    <property type="entry name" value="CBS_dom_sf"/>
</dbReference>
<evidence type="ECO:0000259" key="13">
    <source>
        <dbReference type="PROSITE" id="PS51371"/>
    </source>
</evidence>
<dbReference type="PROSITE" id="PS51846">
    <property type="entry name" value="CNNM"/>
    <property type="match status" value="1"/>
</dbReference>
<dbReference type="Pfam" id="PF01595">
    <property type="entry name" value="CNNM"/>
    <property type="match status" value="1"/>
</dbReference>
<dbReference type="InterPro" id="IPR036318">
    <property type="entry name" value="FAD-bd_PCMH-like_sf"/>
</dbReference>
<dbReference type="PROSITE" id="PS51371">
    <property type="entry name" value="CBS"/>
    <property type="match status" value="2"/>
</dbReference>
<dbReference type="EMBL" id="QORO01000001">
    <property type="protein sequence ID" value="RCK61697.1"/>
    <property type="molecule type" value="Genomic_DNA"/>
</dbReference>
<dbReference type="Pfam" id="PF03471">
    <property type="entry name" value="CorC_HlyC"/>
    <property type="match status" value="1"/>
</dbReference>
<dbReference type="PANTHER" id="PTHR22777:SF32">
    <property type="entry name" value="UPF0053 INNER MEMBRANE PROTEIN YFJD"/>
    <property type="match status" value="1"/>
</dbReference>
<dbReference type="FunFam" id="3.10.580.10:FF:000002">
    <property type="entry name" value="Magnesium/cobalt efflux protein CorC"/>
    <property type="match status" value="1"/>
</dbReference>
<dbReference type="SUPFAM" id="SSF56176">
    <property type="entry name" value="FAD-binding/transporter-associated domain-like"/>
    <property type="match status" value="1"/>
</dbReference>
<dbReference type="InterPro" id="IPR002550">
    <property type="entry name" value="CNNM"/>
</dbReference>
<dbReference type="OrthoDB" id="110231at2"/>
<dbReference type="GO" id="GO:0050660">
    <property type="term" value="F:flavin adenine dinucleotide binding"/>
    <property type="evidence" value="ECO:0007669"/>
    <property type="project" value="InterPro"/>
</dbReference>
<keyword evidence="5" id="KW-0677">Repeat</keyword>
<keyword evidence="7 9" id="KW-0129">CBS domain</keyword>
<name>A0A367Y797_9MICO</name>
<dbReference type="Proteomes" id="UP000253508">
    <property type="component" value="Unassembled WGS sequence"/>
</dbReference>
<feature type="domain" description="CBS" evidence="13">
    <location>
        <begin position="270"/>
        <end position="327"/>
    </location>
</feature>
<proteinExistence type="inferred from homology"/>
<evidence type="ECO:0000256" key="4">
    <source>
        <dbReference type="ARBA" id="ARBA00022692"/>
    </source>
</evidence>
<dbReference type="GO" id="GO:0005886">
    <property type="term" value="C:plasma membrane"/>
    <property type="evidence" value="ECO:0007669"/>
    <property type="project" value="UniProtKB-SubCell"/>
</dbReference>
<dbReference type="InterPro" id="IPR000644">
    <property type="entry name" value="CBS_dom"/>
</dbReference>
<evidence type="ECO:0000256" key="1">
    <source>
        <dbReference type="ARBA" id="ARBA00004651"/>
    </source>
</evidence>
<evidence type="ECO:0000256" key="10">
    <source>
        <dbReference type="PROSITE-ProRule" id="PRU01193"/>
    </source>
</evidence>
<dbReference type="InterPro" id="IPR005170">
    <property type="entry name" value="Transptr-assoc_dom"/>
</dbReference>
<dbReference type="SUPFAM" id="SSF54631">
    <property type="entry name" value="CBS-domain pair"/>
    <property type="match status" value="1"/>
</dbReference>
<evidence type="ECO:0000256" key="6">
    <source>
        <dbReference type="ARBA" id="ARBA00022989"/>
    </source>
</evidence>
<accession>A0A367Y797</accession>
<comment type="subcellular location">
    <subcellularLocation>
        <location evidence="1">Cell membrane</location>
        <topology evidence="1">Multi-pass membrane protein</topology>
    </subcellularLocation>
</comment>
<evidence type="ECO:0000256" key="2">
    <source>
        <dbReference type="ARBA" id="ARBA00006337"/>
    </source>
</evidence>
<evidence type="ECO:0000256" key="5">
    <source>
        <dbReference type="ARBA" id="ARBA00022737"/>
    </source>
</evidence>
<dbReference type="Pfam" id="PF00571">
    <property type="entry name" value="CBS"/>
    <property type="match status" value="2"/>
</dbReference>
<keyword evidence="3" id="KW-1003">Cell membrane</keyword>
<feature type="region of interest" description="Disordered" evidence="11">
    <location>
        <begin position="426"/>
        <end position="456"/>
    </location>
</feature>
<gene>
    <name evidence="15" type="ORF">DTO57_03475</name>
</gene>
<dbReference type="Gene3D" id="3.10.580.10">
    <property type="entry name" value="CBS-domain"/>
    <property type="match status" value="1"/>
</dbReference>
<evidence type="ECO:0000313" key="15">
    <source>
        <dbReference type="EMBL" id="RCK61697.1"/>
    </source>
</evidence>
<reference evidence="15 16" key="1">
    <citation type="submission" date="2018-07" db="EMBL/GenBank/DDBJ databases">
        <title>Microbacterium endoborsara sp. nov., a novel actinobacterium isolated from Borszczowia aralocaspica.</title>
        <authorList>
            <person name="An D."/>
        </authorList>
    </citation>
    <scope>NUCLEOTIDE SEQUENCE [LARGE SCALE GENOMIC DNA]</scope>
    <source>
        <strain evidence="15 16">C1.15228</strain>
    </source>
</reference>